<protein>
    <submittedName>
        <fullName evidence="1">Uncharacterized protein</fullName>
    </submittedName>
</protein>
<accession>J9GJG0</accession>
<organism evidence="1">
    <name type="scientific">gut metagenome</name>
    <dbReference type="NCBI Taxonomy" id="749906"/>
    <lineage>
        <taxon>unclassified sequences</taxon>
        <taxon>metagenomes</taxon>
        <taxon>organismal metagenomes</taxon>
    </lineage>
</organism>
<dbReference type="AlphaFoldDB" id="J9GJG0"/>
<feature type="non-terminal residue" evidence="1">
    <location>
        <position position="1"/>
    </location>
</feature>
<name>J9GJG0_9ZZZZ</name>
<dbReference type="EMBL" id="AMCI01003678">
    <property type="protein sequence ID" value="EJW99724.1"/>
    <property type="molecule type" value="Genomic_DNA"/>
</dbReference>
<proteinExistence type="predicted"/>
<sequence>IKVYFFSKNKSYGDEGLGW</sequence>
<evidence type="ECO:0000313" key="1">
    <source>
        <dbReference type="EMBL" id="EJW99724.1"/>
    </source>
</evidence>
<comment type="caution">
    <text evidence="1">The sequence shown here is derived from an EMBL/GenBank/DDBJ whole genome shotgun (WGS) entry which is preliminary data.</text>
</comment>
<gene>
    <name evidence="1" type="ORF">EVA_12172</name>
</gene>
<reference evidence="1" key="1">
    <citation type="journal article" date="2012" name="PLoS ONE">
        <title>Gene sets for utilization of primary and secondary nutrition supplies in the distal gut of endangered iberian lynx.</title>
        <authorList>
            <person name="Alcaide M."/>
            <person name="Messina E."/>
            <person name="Richter M."/>
            <person name="Bargiela R."/>
            <person name="Peplies J."/>
            <person name="Huws S.A."/>
            <person name="Newbold C.J."/>
            <person name="Golyshin P.N."/>
            <person name="Simon M.A."/>
            <person name="Lopez G."/>
            <person name="Yakimov M.M."/>
            <person name="Ferrer M."/>
        </authorList>
    </citation>
    <scope>NUCLEOTIDE SEQUENCE</scope>
</reference>